<dbReference type="EMBL" id="JALJOT010000001">
    <property type="protein sequence ID" value="KAK9918556.1"/>
    <property type="molecule type" value="Genomic_DNA"/>
</dbReference>
<evidence type="ECO:0000313" key="1">
    <source>
        <dbReference type="EMBL" id="KAK9918556.1"/>
    </source>
</evidence>
<dbReference type="Proteomes" id="UP001491310">
    <property type="component" value="Unassembled WGS sequence"/>
</dbReference>
<protein>
    <submittedName>
        <fullName evidence="1">Uncharacterized protein</fullName>
    </submittedName>
</protein>
<gene>
    <name evidence="1" type="ORF">WJX75_004958</name>
</gene>
<keyword evidence="2" id="KW-1185">Reference proteome</keyword>
<name>A0ABR2Z427_9CHLO</name>
<sequence length="71" mass="7835">MPSLHAFNVAAGRLVCNITPGARDAASSIWRIPAFKVLPIVCQNDFTKSRQKHFLFLSQTLFTLKDSTGIS</sequence>
<proteinExistence type="predicted"/>
<accession>A0ABR2Z427</accession>
<comment type="caution">
    <text evidence="1">The sequence shown here is derived from an EMBL/GenBank/DDBJ whole genome shotgun (WGS) entry which is preliminary data.</text>
</comment>
<organism evidence="1 2">
    <name type="scientific">Coccomyxa subellipsoidea</name>
    <dbReference type="NCBI Taxonomy" id="248742"/>
    <lineage>
        <taxon>Eukaryota</taxon>
        <taxon>Viridiplantae</taxon>
        <taxon>Chlorophyta</taxon>
        <taxon>core chlorophytes</taxon>
        <taxon>Trebouxiophyceae</taxon>
        <taxon>Trebouxiophyceae incertae sedis</taxon>
        <taxon>Coccomyxaceae</taxon>
        <taxon>Coccomyxa</taxon>
    </lineage>
</organism>
<evidence type="ECO:0000313" key="2">
    <source>
        <dbReference type="Proteomes" id="UP001491310"/>
    </source>
</evidence>
<reference evidence="1 2" key="1">
    <citation type="journal article" date="2024" name="Nat. Commun.">
        <title>Phylogenomics reveals the evolutionary origins of lichenization in chlorophyte algae.</title>
        <authorList>
            <person name="Puginier C."/>
            <person name="Libourel C."/>
            <person name="Otte J."/>
            <person name="Skaloud P."/>
            <person name="Haon M."/>
            <person name="Grisel S."/>
            <person name="Petersen M."/>
            <person name="Berrin J.G."/>
            <person name="Delaux P.M."/>
            <person name="Dal Grande F."/>
            <person name="Keller J."/>
        </authorList>
    </citation>
    <scope>NUCLEOTIDE SEQUENCE [LARGE SCALE GENOMIC DNA]</scope>
    <source>
        <strain evidence="1 2">SAG 216-7</strain>
    </source>
</reference>